<evidence type="ECO:0000256" key="1">
    <source>
        <dbReference type="ARBA" id="ARBA00022490"/>
    </source>
</evidence>
<dbReference type="NCBIfam" id="TIGR01826">
    <property type="entry name" value="CofD_related"/>
    <property type="match status" value="1"/>
</dbReference>
<comment type="caution">
    <text evidence="4">The sequence shown here is derived from an EMBL/GenBank/DDBJ whole genome shotgun (WGS) entry which is preliminary data.</text>
</comment>
<dbReference type="Gene3D" id="3.40.50.10680">
    <property type="entry name" value="CofD-like domains"/>
    <property type="match status" value="1"/>
</dbReference>
<comment type="similarity">
    <text evidence="2">Belongs to the gluconeogenesis factor family.</text>
</comment>
<keyword evidence="4" id="KW-0808">Transferase</keyword>
<keyword evidence="5" id="KW-1185">Reference proteome</keyword>
<dbReference type="InterPro" id="IPR010119">
    <property type="entry name" value="Gluconeogen_factor"/>
</dbReference>
<gene>
    <name evidence="4" type="primary">yvcK</name>
    <name evidence="4" type="ORF">HLPCO_000564</name>
    <name evidence="3" type="ORF">HLPCO_003044</name>
</gene>
<dbReference type="PANTHER" id="PTHR30135:SF3">
    <property type="entry name" value="GLUCONEOGENESIS FACTOR-RELATED"/>
    <property type="match status" value="1"/>
</dbReference>
<dbReference type="InParanoid" id="U2FJF1"/>
<dbReference type="eggNOG" id="COG0391">
    <property type="taxonomic scope" value="Bacteria"/>
</dbReference>
<dbReference type="AlphaFoldDB" id="U2FJF1"/>
<dbReference type="STRING" id="1033810.HLPCO_000564"/>
<reference evidence="4 5" key="2">
    <citation type="journal article" date="2013" name="PLoS ONE">
        <title>INDIGO - INtegrated Data Warehouse of MIcrobial GenOmes with Examples from the Red Sea Extremophiles.</title>
        <authorList>
            <person name="Alam I."/>
            <person name="Antunes A."/>
            <person name="Kamau A.A."/>
            <person name="Ba Alawi W."/>
            <person name="Kalkatawi M."/>
            <person name="Stingl U."/>
            <person name="Bajic V.B."/>
        </authorList>
    </citation>
    <scope>NUCLEOTIDE SEQUENCE [LARGE SCALE GENOMIC DNA]</scope>
    <source>
        <strain evidence="4 5">SSD-17B</strain>
    </source>
</reference>
<dbReference type="EMBL" id="AFNU02000021">
    <property type="protein sequence ID" value="ERJ10957.1"/>
    <property type="molecule type" value="Genomic_DNA"/>
</dbReference>
<evidence type="ECO:0000256" key="2">
    <source>
        <dbReference type="HAMAP-Rule" id="MF_00973"/>
    </source>
</evidence>
<organism evidence="4 5">
    <name type="scientific">Haloplasma contractile SSD-17B</name>
    <dbReference type="NCBI Taxonomy" id="1033810"/>
    <lineage>
        <taxon>Bacteria</taxon>
        <taxon>Bacillati</taxon>
        <taxon>Mycoplasmatota</taxon>
        <taxon>Mollicutes</taxon>
        <taxon>Haloplasmatales</taxon>
        <taxon>Haloplasmataceae</taxon>
        <taxon>Haloplasma</taxon>
    </lineage>
</organism>
<evidence type="ECO:0000313" key="4">
    <source>
        <dbReference type="EMBL" id="ERJ12965.1"/>
    </source>
</evidence>
<keyword evidence="1 2" id="KW-0963">Cytoplasm</keyword>
<dbReference type="InterPro" id="IPR002882">
    <property type="entry name" value="CofD"/>
</dbReference>
<dbReference type="GO" id="GO:0043743">
    <property type="term" value="F:LPPG:FO 2-phospho-L-lactate transferase activity"/>
    <property type="evidence" value="ECO:0007669"/>
    <property type="project" value="InterPro"/>
</dbReference>
<dbReference type="Proteomes" id="UP000005707">
    <property type="component" value="Unassembled WGS sequence"/>
</dbReference>
<dbReference type="HAMAP" id="MF_00973">
    <property type="entry name" value="Gluconeogen_factor"/>
    <property type="match status" value="1"/>
</dbReference>
<dbReference type="FunCoup" id="U2FJF1">
    <property type="interactions" value="60"/>
</dbReference>
<dbReference type="RefSeq" id="WP_008827024.1">
    <property type="nucleotide sequence ID" value="NZ_AFNU02000002.1"/>
</dbReference>
<accession>U2FJF1</accession>
<reference evidence="4 5" key="1">
    <citation type="journal article" date="2011" name="J. Bacteriol.">
        <title>Genome sequence of Haloplasma contractile, an unusual contractile bacterium from a deep-sea anoxic brine lake.</title>
        <authorList>
            <person name="Antunes A."/>
            <person name="Alam I."/>
            <person name="El Dorry H."/>
            <person name="Siam R."/>
            <person name="Robertson A."/>
            <person name="Bajic V.B."/>
            <person name="Stingl U."/>
        </authorList>
    </citation>
    <scope>NUCLEOTIDE SEQUENCE [LARGE SCALE GENOMIC DNA]</scope>
    <source>
        <strain evidence="4 5">SSD-17B</strain>
    </source>
</reference>
<dbReference type="InterPro" id="IPR038136">
    <property type="entry name" value="CofD-like_dom_sf"/>
</dbReference>
<comment type="subcellular location">
    <subcellularLocation>
        <location evidence="2">Cytoplasm</location>
    </subcellularLocation>
</comment>
<name>U2FJF1_9MOLU</name>
<evidence type="ECO:0000313" key="5">
    <source>
        <dbReference type="Proteomes" id="UP000005707"/>
    </source>
</evidence>
<dbReference type="OrthoDB" id="9783842at2"/>
<proteinExistence type="inferred from homology"/>
<dbReference type="SUPFAM" id="SSF142338">
    <property type="entry name" value="CofD-like"/>
    <property type="match status" value="1"/>
</dbReference>
<dbReference type="Pfam" id="PF01933">
    <property type="entry name" value="CofD"/>
    <property type="match status" value="1"/>
</dbReference>
<dbReference type="EMBL" id="AFNU02000002">
    <property type="protein sequence ID" value="ERJ12965.1"/>
    <property type="molecule type" value="Genomic_DNA"/>
</dbReference>
<dbReference type="GO" id="GO:0008360">
    <property type="term" value="P:regulation of cell shape"/>
    <property type="evidence" value="ECO:0007669"/>
    <property type="project" value="UniProtKB-UniRule"/>
</dbReference>
<protein>
    <recommendedName>
        <fullName evidence="2">Putative gluconeogenesis factor</fullName>
    </recommendedName>
</protein>
<dbReference type="GO" id="GO:0005737">
    <property type="term" value="C:cytoplasm"/>
    <property type="evidence" value="ECO:0007669"/>
    <property type="project" value="UniProtKB-SubCell"/>
</dbReference>
<dbReference type="CDD" id="cd07187">
    <property type="entry name" value="YvcK_like"/>
    <property type="match status" value="1"/>
</dbReference>
<sequence>MYDRDPNVVVIGGGTGLSTLLTGLKRFPVNLTAIVTVADDGGSSGRIRKNLNTIPPGDIRKVLISLSETDDLLGKLFDYRFNKDSYLSNDSLGNLLLYAMTDITGDSIKAIEYLSQVLNVKGTVLPVSTKPIELCADMEDGTTVYGESNITSAGKKIDQIYFKNQDVKATPHVIKAIENADMIVLGPGSLYTSIIPNILIPEVKEALIKSEAIKIYISNVMTELGETDDFDVSDHLTVLESYLGKNQVETVLANEDYEVDGDILIRYLKSGCRFVTVDYKTLSLMGIEVYTAKLLSVNDEEYIRHDSRRLATHVFALLLDKMKND</sequence>
<evidence type="ECO:0000313" key="3">
    <source>
        <dbReference type="EMBL" id="ERJ10957.1"/>
    </source>
</evidence>
<comment type="function">
    <text evidence="2">Required for morphogenesis under gluconeogenic growth conditions.</text>
</comment>
<dbReference type="PANTHER" id="PTHR30135">
    <property type="entry name" value="UNCHARACTERIZED PROTEIN YVCK-RELATED"/>
    <property type="match status" value="1"/>
</dbReference>